<accession>A0A9Q9EFK4</accession>
<keyword evidence="3" id="KW-1185">Reference proteome</keyword>
<feature type="region of interest" description="Disordered" evidence="1">
    <location>
        <begin position="22"/>
        <end position="62"/>
    </location>
</feature>
<evidence type="ECO:0000313" key="2">
    <source>
        <dbReference type="EMBL" id="USW49050.1"/>
    </source>
</evidence>
<feature type="compositionally biased region" description="Polar residues" evidence="1">
    <location>
        <begin position="52"/>
        <end position="61"/>
    </location>
</feature>
<evidence type="ECO:0000256" key="1">
    <source>
        <dbReference type="SAM" id="MobiDB-lite"/>
    </source>
</evidence>
<reference evidence="2" key="1">
    <citation type="submission" date="2022-06" db="EMBL/GenBank/DDBJ databases">
        <title>Complete genome sequences of two strains of the flax pathogen Septoria linicola.</title>
        <authorList>
            <person name="Lapalu N."/>
            <person name="Simon A."/>
            <person name="Demenou B."/>
            <person name="Paumier D."/>
            <person name="Guillot M.-P."/>
            <person name="Gout L."/>
            <person name="Valade R."/>
        </authorList>
    </citation>
    <scope>NUCLEOTIDE SEQUENCE</scope>
    <source>
        <strain evidence="2">SE15195</strain>
    </source>
</reference>
<dbReference type="EMBL" id="CP099419">
    <property type="protein sequence ID" value="USW49050.1"/>
    <property type="molecule type" value="Genomic_DNA"/>
</dbReference>
<organism evidence="2 3">
    <name type="scientific">Septoria linicola</name>
    <dbReference type="NCBI Taxonomy" id="215465"/>
    <lineage>
        <taxon>Eukaryota</taxon>
        <taxon>Fungi</taxon>
        <taxon>Dikarya</taxon>
        <taxon>Ascomycota</taxon>
        <taxon>Pezizomycotina</taxon>
        <taxon>Dothideomycetes</taxon>
        <taxon>Dothideomycetidae</taxon>
        <taxon>Mycosphaerellales</taxon>
        <taxon>Mycosphaerellaceae</taxon>
        <taxon>Septoria</taxon>
    </lineage>
</organism>
<feature type="compositionally biased region" description="Basic and acidic residues" evidence="1">
    <location>
        <begin position="28"/>
        <end position="50"/>
    </location>
</feature>
<evidence type="ECO:0000313" key="3">
    <source>
        <dbReference type="Proteomes" id="UP001056384"/>
    </source>
</evidence>
<dbReference type="AlphaFoldDB" id="A0A9Q9EFK4"/>
<protein>
    <submittedName>
        <fullName evidence="2">Uncharacterized protein</fullName>
    </submittedName>
</protein>
<name>A0A9Q9EFK4_9PEZI</name>
<proteinExistence type="predicted"/>
<gene>
    <name evidence="2" type="ORF">Slin15195_G023690</name>
</gene>
<dbReference type="Proteomes" id="UP001056384">
    <property type="component" value="Chromosome 2"/>
</dbReference>
<sequence>MPPRRNKDIFRTSAILFNAILDAGSPEPETHSLDRKAKDDQDTASDHAAHDSPTNNASDTFNLGPKIDISKWTRAEKQKLGFVTTNEGDPTSILVTWPCSLDEGYWVGYPRHFQKISRNGFLGGALHLLICNGKQSASFRRMFRLATQVCFRLHFADAKLNPSTDLTFDFAKRLDLFVQELFRVRLEGGPCKMFVVLTDEECGFEGGVTVRWEKDKRGEGEGDGPGKMIMENRGVAVFVGTTEEAFLVKEPGRER</sequence>